<proteinExistence type="predicted"/>
<keyword evidence="2" id="KW-1185">Reference proteome</keyword>
<dbReference type="Proteomes" id="UP000054995">
    <property type="component" value="Unassembled WGS sequence"/>
</dbReference>
<sequence length="59" mass="6691">MVPFLDWWFLGADQAVSLSGPVIQDVQAKQTLSSPSCFWPVFYHSSKEPNYSICFCLAF</sequence>
<evidence type="ECO:0000313" key="2">
    <source>
        <dbReference type="Proteomes" id="UP000054995"/>
    </source>
</evidence>
<evidence type="ECO:0000313" key="1">
    <source>
        <dbReference type="EMBL" id="KRY68037.1"/>
    </source>
</evidence>
<reference evidence="1 2" key="1">
    <citation type="submission" date="2015-01" db="EMBL/GenBank/DDBJ databases">
        <title>Evolution of Trichinella species and genotypes.</title>
        <authorList>
            <person name="Korhonen P.K."/>
            <person name="Edoardo P."/>
            <person name="Giuseppe L.R."/>
            <person name="Gasser R.B."/>
        </authorList>
    </citation>
    <scope>NUCLEOTIDE SEQUENCE [LARGE SCALE GENOMIC DNA]</scope>
    <source>
        <strain evidence="1">ISS470</strain>
    </source>
</reference>
<gene>
    <name evidence="1" type="ORF">T4D_4073</name>
</gene>
<dbReference type="AlphaFoldDB" id="A0A0V1E2I4"/>
<accession>A0A0V1E2I4</accession>
<name>A0A0V1E2I4_TRIPS</name>
<protein>
    <submittedName>
        <fullName evidence="1">Uncharacterized protein</fullName>
    </submittedName>
</protein>
<organism evidence="1 2">
    <name type="scientific">Trichinella pseudospiralis</name>
    <name type="common">Parasitic roundworm</name>
    <dbReference type="NCBI Taxonomy" id="6337"/>
    <lineage>
        <taxon>Eukaryota</taxon>
        <taxon>Metazoa</taxon>
        <taxon>Ecdysozoa</taxon>
        <taxon>Nematoda</taxon>
        <taxon>Enoplea</taxon>
        <taxon>Dorylaimia</taxon>
        <taxon>Trichinellida</taxon>
        <taxon>Trichinellidae</taxon>
        <taxon>Trichinella</taxon>
    </lineage>
</organism>
<comment type="caution">
    <text evidence="1">The sequence shown here is derived from an EMBL/GenBank/DDBJ whole genome shotgun (WGS) entry which is preliminary data.</text>
</comment>
<dbReference type="EMBL" id="JYDT01001184">
    <property type="protein sequence ID" value="KRY68037.1"/>
    <property type="molecule type" value="Genomic_DNA"/>
</dbReference>